<dbReference type="Pfam" id="PF12686">
    <property type="entry name" value="DUF3800"/>
    <property type="match status" value="1"/>
</dbReference>
<sequence>MDLAFCYLDEAGCPGGLPTANSQIQPVFVLTGLLLPESRIRELTKEYVALKVKYYPAAFAHLNHDLEAMRVELKGAELKKDLRKYHGDPARKTAEHFLDDLIALVKKCEGKLVSRMWIKAVGQPFNGQAVYALTTQKFSNFFQIYLKEREARGLIVADFREPRANSVISHAIFSQKFKRGRKGDVYPSILESPLFGVSDNHAGLQIADILTSAIICPMATHVYCTGYVFSPHVNPKNKYIIQRYRARIRELEYRFFSERKKIYGISVDDKHGGRTVQSLWEWRA</sequence>
<name>A0A2S7DHD8_9XANT</name>
<dbReference type="RefSeq" id="WP_104605054.1">
    <property type="nucleotide sequence ID" value="NZ_CP082217.1"/>
</dbReference>
<comment type="caution">
    <text evidence="1">The sequence shown here is derived from an EMBL/GenBank/DDBJ whole genome shotgun (WGS) entry which is preliminary data.</text>
</comment>
<evidence type="ECO:0000313" key="1">
    <source>
        <dbReference type="EMBL" id="PPU73236.1"/>
    </source>
</evidence>
<reference evidence="1 2" key="1">
    <citation type="submission" date="2016-08" db="EMBL/GenBank/DDBJ databases">
        <authorList>
            <person name="Seilhamer J.J."/>
        </authorList>
    </citation>
    <scope>NUCLEOTIDE SEQUENCE [LARGE SCALE GENOMIC DNA]</scope>
    <source>
        <strain evidence="1 2">CFBP2542</strain>
    </source>
</reference>
<accession>A0A2S7DHD8</accession>
<evidence type="ECO:0000313" key="2">
    <source>
        <dbReference type="Proteomes" id="UP000239561"/>
    </source>
</evidence>
<dbReference type="Proteomes" id="UP000239561">
    <property type="component" value="Unassembled WGS sequence"/>
</dbReference>
<protein>
    <recommendedName>
        <fullName evidence="3">DUF3800 domain-containing protein</fullName>
    </recommendedName>
</protein>
<dbReference type="EMBL" id="MDED01000043">
    <property type="protein sequence ID" value="PPU73236.1"/>
    <property type="molecule type" value="Genomic_DNA"/>
</dbReference>
<organism evidence="1 2">
    <name type="scientific">Xanthomonas cucurbitae</name>
    <dbReference type="NCBI Taxonomy" id="56453"/>
    <lineage>
        <taxon>Bacteria</taxon>
        <taxon>Pseudomonadati</taxon>
        <taxon>Pseudomonadota</taxon>
        <taxon>Gammaproteobacteria</taxon>
        <taxon>Lysobacterales</taxon>
        <taxon>Lysobacteraceae</taxon>
        <taxon>Xanthomonas</taxon>
    </lineage>
</organism>
<dbReference type="AlphaFoldDB" id="A0A2S7DHD8"/>
<dbReference type="InterPro" id="IPR024524">
    <property type="entry name" value="DUF3800"/>
</dbReference>
<proteinExistence type="predicted"/>
<gene>
    <name evidence="1" type="ORF">XcuCFBP2542_16545</name>
</gene>
<evidence type="ECO:0008006" key="3">
    <source>
        <dbReference type="Google" id="ProtNLM"/>
    </source>
</evidence>